<protein>
    <submittedName>
        <fullName evidence="2">Uncharacterized protein</fullName>
    </submittedName>
</protein>
<keyword evidence="3" id="KW-1185">Reference proteome</keyword>
<gene>
    <name evidence="1" type="ORF">NCTC1934_00045</name>
    <name evidence="2" type="ORF">NCTC1934_00105</name>
</gene>
<organism evidence="2 3">
    <name type="scientific">Nocardia otitidiscaviarum</name>
    <dbReference type="NCBI Taxonomy" id="1823"/>
    <lineage>
        <taxon>Bacteria</taxon>
        <taxon>Bacillati</taxon>
        <taxon>Actinomycetota</taxon>
        <taxon>Actinomycetes</taxon>
        <taxon>Mycobacteriales</taxon>
        <taxon>Nocardiaceae</taxon>
        <taxon>Nocardia</taxon>
    </lineage>
</organism>
<dbReference type="Proteomes" id="UP000255467">
    <property type="component" value="Unassembled WGS sequence"/>
</dbReference>
<dbReference type="OrthoDB" id="359066at2"/>
<reference evidence="2 3" key="1">
    <citation type="submission" date="2018-06" db="EMBL/GenBank/DDBJ databases">
        <authorList>
            <consortium name="Pathogen Informatics"/>
            <person name="Doyle S."/>
        </authorList>
    </citation>
    <scope>NUCLEOTIDE SEQUENCE [LARGE SCALE GENOMIC DNA]</scope>
    <source>
        <strain evidence="2 3">NCTC1934</strain>
    </source>
</reference>
<name>A0A378Y8G4_9NOCA</name>
<dbReference type="EMBL" id="UGRY01000002">
    <property type="protein sequence ID" value="SUA72617.1"/>
    <property type="molecule type" value="Genomic_DNA"/>
</dbReference>
<dbReference type="EMBL" id="UGRY01000002">
    <property type="protein sequence ID" value="SUA72677.1"/>
    <property type="molecule type" value="Genomic_DNA"/>
</dbReference>
<evidence type="ECO:0000313" key="2">
    <source>
        <dbReference type="EMBL" id="SUA72677.1"/>
    </source>
</evidence>
<evidence type="ECO:0000313" key="3">
    <source>
        <dbReference type="Proteomes" id="UP000255467"/>
    </source>
</evidence>
<dbReference type="RefSeq" id="WP_147286960.1">
    <property type="nucleotide sequence ID" value="NZ_UGRY01000002.1"/>
</dbReference>
<sequence length="110" mass="11684">MLDIKTCQLGEIGAGAVLAGRTRVRAECACGIAITGWDAAQIRDQYARHLTIPRPPGDVLAKEAPTVADVRDWPEFFISGPGRAVASATPCQHDYRLTDSCPGCDAEADS</sequence>
<evidence type="ECO:0000313" key="1">
    <source>
        <dbReference type="EMBL" id="SUA72617.1"/>
    </source>
</evidence>
<dbReference type="AlphaFoldDB" id="A0A378Y8G4"/>
<proteinExistence type="predicted"/>
<accession>A0A378Y8G4</accession>